<keyword evidence="5" id="KW-1185">Reference proteome</keyword>
<evidence type="ECO:0000259" key="3">
    <source>
        <dbReference type="Pfam" id="PF04650"/>
    </source>
</evidence>
<evidence type="ECO:0000256" key="2">
    <source>
        <dbReference type="SAM" id="MobiDB-lite"/>
    </source>
</evidence>
<reference evidence="4 5" key="1">
    <citation type="journal article" date="2015" name="Genome Announc.">
        <title>Expanding the biotechnology potential of lactobacilli through comparative genomics of 213 strains and associated genera.</title>
        <authorList>
            <person name="Sun Z."/>
            <person name="Harris H.M."/>
            <person name="McCann A."/>
            <person name="Guo C."/>
            <person name="Argimon S."/>
            <person name="Zhang W."/>
            <person name="Yang X."/>
            <person name="Jeffery I.B."/>
            <person name="Cooney J.C."/>
            <person name="Kagawa T.F."/>
            <person name="Liu W."/>
            <person name="Song Y."/>
            <person name="Salvetti E."/>
            <person name="Wrobel A."/>
            <person name="Rasinkangas P."/>
            <person name="Parkhill J."/>
            <person name="Rea M.C."/>
            <person name="O'Sullivan O."/>
            <person name="Ritari J."/>
            <person name="Douillard F.P."/>
            <person name="Paul Ross R."/>
            <person name="Yang R."/>
            <person name="Briner A.E."/>
            <person name="Felis G.E."/>
            <person name="de Vos W.M."/>
            <person name="Barrangou R."/>
            <person name="Klaenhammer T.R."/>
            <person name="Caufield P.W."/>
            <person name="Cui Y."/>
            <person name="Zhang H."/>
            <person name="O'Toole P.W."/>
        </authorList>
    </citation>
    <scope>NUCLEOTIDE SEQUENCE [LARGE SCALE GENOMIC DNA]</scope>
    <source>
        <strain evidence="4 5">DSM 16043</strain>
    </source>
</reference>
<feature type="compositionally biased region" description="Basic and acidic residues" evidence="2">
    <location>
        <begin position="102"/>
        <end position="112"/>
    </location>
</feature>
<dbReference type="EMBL" id="AZFM01000041">
    <property type="protein sequence ID" value="KRL88768.1"/>
    <property type="molecule type" value="Genomic_DNA"/>
</dbReference>
<comment type="caution">
    <text evidence="4">The sequence shown here is derived from an EMBL/GenBank/DDBJ whole genome shotgun (WGS) entry which is preliminary data.</text>
</comment>
<feature type="compositionally biased region" description="Low complexity" evidence="2">
    <location>
        <begin position="64"/>
        <end position="78"/>
    </location>
</feature>
<sequence length="273" mass="28591">MEERQDRFSIRKFTVGVASVLIGSLFFGIQTGQAVSAADSVPDNVLESGTSTSSEDESNKESVDVSNSDDQVSVNANVANTETSSEDLGSAETNADTSVAEKAQDSEKDTKSVIESVETAKTAETKNTTENSVADTVKNQNEAVQTPAVSQNSKQNVKDSSTAESAKNNSDDVTDLSKGTLSDSNNLTDIDQLNNNQVTINSLKAQIATIDAKSGINGNEIRASLLAAVNSASGATQTEIPAPTSKGYSVTDNESYAKSYNANNVPLDPNPAH</sequence>
<dbReference type="RefSeq" id="WP_057799867.1">
    <property type="nucleotide sequence ID" value="NZ_AZFM01000041.1"/>
</dbReference>
<dbReference type="PATRIC" id="fig|1423763.3.peg.1422"/>
<evidence type="ECO:0000256" key="1">
    <source>
        <dbReference type="ARBA" id="ARBA00022729"/>
    </source>
</evidence>
<feature type="compositionally biased region" description="Polar residues" evidence="2">
    <location>
        <begin position="79"/>
        <end position="97"/>
    </location>
</feature>
<feature type="compositionally biased region" description="Polar residues" evidence="2">
    <location>
        <begin position="132"/>
        <end position="168"/>
    </location>
</feature>
<accession>A0A0R1U6E7</accession>
<dbReference type="Pfam" id="PF04650">
    <property type="entry name" value="YSIRK_signal"/>
    <property type="match status" value="1"/>
</dbReference>
<organism evidence="4 5">
    <name type="scientific">Lactobacillus kalixensis DSM 16043</name>
    <dbReference type="NCBI Taxonomy" id="1423763"/>
    <lineage>
        <taxon>Bacteria</taxon>
        <taxon>Bacillati</taxon>
        <taxon>Bacillota</taxon>
        <taxon>Bacilli</taxon>
        <taxon>Lactobacillales</taxon>
        <taxon>Lactobacillaceae</taxon>
        <taxon>Lactobacillus</taxon>
    </lineage>
</organism>
<feature type="compositionally biased region" description="Low complexity" evidence="2">
    <location>
        <begin position="119"/>
        <end position="131"/>
    </location>
</feature>
<feature type="compositionally biased region" description="Polar residues" evidence="2">
    <location>
        <begin position="177"/>
        <end position="189"/>
    </location>
</feature>
<dbReference type="NCBIfam" id="TIGR01168">
    <property type="entry name" value="YSIRK_signal"/>
    <property type="match status" value="1"/>
</dbReference>
<evidence type="ECO:0000313" key="5">
    <source>
        <dbReference type="Proteomes" id="UP000051036"/>
    </source>
</evidence>
<keyword evidence="1" id="KW-0732">Signal</keyword>
<dbReference type="Proteomes" id="UP000051036">
    <property type="component" value="Unassembled WGS sequence"/>
</dbReference>
<feature type="region of interest" description="Disordered" evidence="2">
    <location>
        <begin position="35"/>
        <end position="189"/>
    </location>
</feature>
<dbReference type="InterPro" id="IPR005877">
    <property type="entry name" value="YSIRK_signal_dom"/>
</dbReference>
<feature type="domain" description="YSIRK Gram-positive signal peptide" evidence="3">
    <location>
        <begin position="3"/>
        <end position="28"/>
    </location>
</feature>
<dbReference type="AlphaFoldDB" id="A0A0R1U6E7"/>
<evidence type="ECO:0000313" key="4">
    <source>
        <dbReference type="EMBL" id="KRL88768.1"/>
    </source>
</evidence>
<name>A0A0R1U6E7_9LACO</name>
<gene>
    <name evidence="4" type="ORF">FC46_GL001403</name>
</gene>
<protein>
    <recommendedName>
        <fullName evidence="3">YSIRK Gram-positive signal peptide domain-containing protein</fullName>
    </recommendedName>
</protein>
<proteinExistence type="predicted"/>